<dbReference type="Proteomes" id="UP000001901">
    <property type="component" value="Chromosome"/>
</dbReference>
<evidence type="ECO:0000313" key="6">
    <source>
        <dbReference type="Proteomes" id="UP000001901"/>
    </source>
</evidence>
<dbReference type="Pfam" id="PF20696">
    <property type="entry name" value="UbiD_C"/>
    <property type="match status" value="1"/>
</dbReference>
<evidence type="ECO:0000259" key="2">
    <source>
        <dbReference type="Pfam" id="PF01977"/>
    </source>
</evidence>
<accession>D2REU7</accession>
<dbReference type="RefSeq" id="WP_012940977.1">
    <property type="nucleotide sequence ID" value="NC_013741.1"/>
</dbReference>
<dbReference type="InterPro" id="IPR048304">
    <property type="entry name" value="UbiD_Rift_dom"/>
</dbReference>
<name>D2REU7_ARCPA</name>
<proteinExistence type="inferred from homology"/>
<dbReference type="FunFam" id="3.40.1670.10:FF:000002">
    <property type="entry name" value="Menaquinone biosynthesis decarboxylase"/>
    <property type="match status" value="1"/>
</dbReference>
<dbReference type="NCBIfam" id="TIGR03701">
    <property type="entry name" value="mena_SCO4490"/>
    <property type="match status" value="1"/>
</dbReference>
<dbReference type="InterPro" id="IPR002830">
    <property type="entry name" value="UbiD"/>
</dbReference>
<dbReference type="InterPro" id="IPR049383">
    <property type="entry name" value="UbiD-like_N"/>
</dbReference>
<organism evidence="5 6">
    <name type="scientific">Archaeoglobus profundus (strain DSM 5631 / JCM 9629 / NBRC 100127 / Av18)</name>
    <dbReference type="NCBI Taxonomy" id="572546"/>
    <lineage>
        <taxon>Archaea</taxon>
        <taxon>Methanobacteriati</taxon>
        <taxon>Methanobacteriota</taxon>
        <taxon>Archaeoglobi</taxon>
        <taxon>Archaeoglobales</taxon>
        <taxon>Archaeoglobaceae</taxon>
        <taxon>Archaeoglobus</taxon>
    </lineage>
</organism>
<comment type="similarity">
    <text evidence="1">Belongs to the UbiD family.</text>
</comment>
<dbReference type="GO" id="GO:0005829">
    <property type="term" value="C:cytosol"/>
    <property type="evidence" value="ECO:0007669"/>
    <property type="project" value="TreeGrafter"/>
</dbReference>
<dbReference type="KEGG" id="apo:Arcpr_1595"/>
<dbReference type="GO" id="GO:0008694">
    <property type="term" value="F:4-hydroxy-3-polyprenylbenzoate decarboxylase activity"/>
    <property type="evidence" value="ECO:0007669"/>
    <property type="project" value="TreeGrafter"/>
</dbReference>
<feature type="domain" description="3-octaprenyl-4-hydroxybenzoate carboxy-lyase-like C-terminal" evidence="4">
    <location>
        <begin position="321"/>
        <end position="444"/>
    </location>
</feature>
<feature type="domain" description="3-octaprenyl-4-hydroxybenzoate carboxy-lyase-like N-terminal" evidence="3">
    <location>
        <begin position="10"/>
        <end position="86"/>
    </location>
</feature>
<dbReference type="Gene3D" id="3.40.1670.10">
    <property type="entry name" value="UbiD C-terminal domain-like"/>
    <property type="match status" value="1"/>
</dbReference>
<dbReference type="Pfam" id="PF20695">
    <property type="entry name" value="UbiD_N"/>
    <property type="match status" value="1"/>
</dbReference>
<protein>
    <submittedName>
        <fullName evidence="5">UbiD family decarboxylase</fullName>
    </submittedName>
</protein>
<evidence type="ECO:0000313" key="5">
    <source>
        <dbReference type="EMBL" id="ADB58641.1"/>
    </source>
</evidence>
<dbReference type="Pfam" id="PF01977">
    <property type="entry name" value="UbiD"/>
    <property type="match status" value="1"/>
</dbReference>
<dbReference type="PANTHER" id="PTHR30108">
    <property type="entry name" value="3-OCTAPRENYL-4-HYDROXYBENZOATE CARBOXY-LYASE-RELATED"/>
    <property type="match status" value="1"/>
</dbReference>
<keyword evidence="6" id="KW-1185">Reference proteome</keyword>
<dbReference type="PaxDb" id="572546-Arcpr_1595"/>
<dbReference type="PANTHER" id="PTHR30108:SF17">
    <property type="entry name" value="FERULIC ACID DECARBOXYLASE 1"/>
    <property type="match status" value="1"/>
</dbReference>
<dbReference type="SUPFAM" id="SSF50475">
    <property type="entry name" value="FMN-binding split barrel"/>
    <property type="match status" value="1"/>
</dbReference>
<dbReference type="NCBIfam" id="TIGR00148">
    <property type="entry name" value="UbiD family decarboxylase"/>
    <property type="match status" value="1"/>
</dbReference>
<dbReference type="AlphaFoldDB" id="D2REU7"/>
<dbReference type="HOGENOM" id="CLU_023348_4_1_2"/>
<dbReference type="GO" id="GO:0006744">
    <property type="term" value="P:ubiquinone biosynthetic process"/>
    <property type="evidence" value="ECO:0007669"/>
    <property type="project" value="TreeGrafter"/>
</dbReference>
<dbReference type="GeneID" id="8740286"/>
<evidence type="ECO:0000259" key="3">
    <source>
        <dbReference type="Pfam" id="PF20695"/>
    </source>
</evidence>
<dbReference type="EMBL" id="CP001857">
    <property type="protein sequence ID" value="ADB58641.1"/>
    <property type="molecule type" value="Genomic_DNA"/>
</dbReference>
<evidence type="ECO:0000259" key="4">
    <source>
        <dbReference type="Pfam" id="PF20696"/>
    </source>
</evidence>
<dbReference type="eggNOG" id="arCOG01671">
    <property type="taxonomic scope" value="Archaea"/>
</dbReference>
<reference evidence="5 6" key="1">
    <citation type="journal article" date="2010" name="Stand. Genomic Sci.">
        <title>Complete genome sequence of Archaeoglobus profundus type strain (AV18).</title>
        <authorList>
            <person name="von Jan M."/>
            <person name="Lapidus A."/>
            <person name="Del Rio T.G."/>
            <person name="Copeland A."/>
            <person name="Tice H."/>
            <person name="Cheng J.F."/>
            <person name="Lucas S."/>
            <person name="Chen F."/>
            <person name="Nolan M."/>
            <person name="Goodwin L."/>
            <person name="Han C."/>
            <person name="Pitluck S."/>
            <person name="Liolios K."/>
            <person name="Ivanova N."/>
            <person name="Mavromatis K."/>
            <person name="Ovchinnikova G."/>
            <person name="Chertkov O."/>
            <person name="Pati A."/>
            <person name="Chen A."/>
            <person name="Palaniappan K."/>
            <person name="Land M."/>
            <person name="Hauser L."/>
            <person name="Chang Y.J."/>
            <person name="Jeffries C.D."/>
            <person name="Saunders E."/>
            <person name="Brettin T."/>
            <person name="Detter J.C."/>
            <person name="Chain P."/>
            <person name="Eichinger K."/>
            <person name="Huber H."/>
            <person name="Spring S."/>
            <person name="Rohde M."/>
            <person name="Goker M."/>
            <person name="Wirth R."/>
            <person name="Woyke T."/>
            <person name="Bristow J."/>
            <person name="Eisen J.A."/>
            <person name="Markowitz V."/>
            <person name="Hugenholtz P."/>
            <person name="Kyrpides N.C."/>
            <person name="Klenk H.P."/>
        </authorList>
    </citation>
    <scope>NUCLEOTIDE SEQUENCE [LARGE SCALE GENOMIC DNA]</scope>
    <source>
        <strain evidence="6">DSM 5631 / JCM 9629 / NBRC 100127 / Av18</strain>
    </source>
</reference>
<dbReference type="Gene3D" id="1.20.5.570">
    <property type="entry name" value="Single helix bin"/>
    <property type="match status" value="1"/>
</dbReference>
<feature type="domain" description="3-octaprenyl-4-hydroxybenzoate carboxy-lyase-like Rift-related" evidence="2">
    <location>
        <begin position="117"/>
        <end position="315"/>
    </location>
</feature>
<dbReference type="SUPFAM" id="SSF143968">
    <property type="entry name" value="UbiD C-terminal domain-like"/>
    <property type="match status" value="1"/>
</dbReference>
<evidence type="ECO:0000256" key="1">
    <source>
        <dbReference type="ARBA" id="ARBA00010021"/>
    </source>
</evidence>
<dbReference type="InterPro" id="IPR049381">
    <property type="entry name" value="UbiD-like_C"/>
</dbReference>
<sequence>MPYEDLRGFIERLEAENELARIKHEVSPILEMTEIVDRVVKGGGKALLFENPKGYDIPVLMNAFGTERRMKLALEVERFEEIGERLLDILRFKPESLFDGLKGLSKLKELANFIPKKVKKGACKEVIMDKPNLLKFPILKCWPKDGGRFITLPIVITKDPETQELNVGMYRMQVFDEKTTGMHWQIHKHGALHYKKLKEMGKDRLEVAVAIGVDPAILYSATAPLPENFNEFTFAGFIRKERIKLVECETVDLLVPANAEIVLEGYVKVDELRPEGPFGDHTGYYTPVEPYPVFHVECITHRENPIYHATVVGKPPMEDAWLGKATERIFLPIIRFMHPEIVDINLPIEGCFHNLAIVSIKKRYPGHAKKVMFALWSMGMLSLTKVVIVVDDDVNVHDIREVIWAVTTRFDPARDVVIIPDCPIDSLDHATYRPNLGGKLGIDATKKWKEEGYEREWPEVVEMDVDVKRRIDAIWDELKRLVF</sequence>
<dbReference type="STRING" id="572546.Arcpr_1595"/>
<dbReference type="InterPro" id="IPR022390">
    <property type="entry name" value="HBDC"/>
</dbReference>
<gene>
    <name evidence="5" type="ordered locus">Arcpr_1595</name>
</gene>
<dbReference type="OrthoDB" id="8480at2157"/>